<sequence>MRILRIAPCRSTVTGLQSTTTGSLGLLVPASVSPTVVAVSRHARCWRRIEAPKIRKFPVIVRRFSGVPGDRGWSEIVAGDVRNQLQVVVRHKSDGINGDENRSWPPLSSSNRRGSGQFPATRTTGIRRSASKLQIGTKYGR</sequence>
<evidence type="ECO:0000256" key="1">
    <source>
        <dbReference type="SAM" id="MobiDB-lite"/>
    </source>
</evidence>
<proteinExistence type="predicted"/>
<reference evidence="2" key="1">
    <citation type="submission" date="2016-12" db="EMBL/GenBank/DDBJ databases">
        <title>Transcriptomic, proteomic, and metabolomic analysis of Citrus limon response to graft inoculation by Candidatus Liberibacter asiaticus.</title>
        <authorList>
            <person name="Ramsey J."/>
            <person name="Chin E."/>
            <person name="Chavez J."/>
            <person name="Saha S."/>
            <person name="Mischuk D."/>
            <person name="Mahoney J."/>
            <person name="Mohr J."/>
            <person name="Robison F."/>
            <person name="Godfrey K."/>
            <person name="Levesque C."/>
            <person name="Foster L."/>
            <person name="Xu Y."/>
            <person name="Strickler S."/>
            <person name="Fernandez-Pozo N."/>
            <person name="Polek M.L."/>
            <person name="Giovannoni J."/>
            <person name="Mueller L.A."/>
            <person name="Slupsky C."/>
            <person name="Bruce J."/>
            <person name="Cilia M."/>
        </authorList>
    </citation>
    <scope>NUCLEOTIDE SEQUENCE</scope>
</reference>
<organism evidence="2">
    <name type="scientific">Citrus limon</name>
    <name type="common">Lemon</name>
    <name type="synonym">Citrus medica var. limon</name>
    <dbReference type="NCBI Taxonomy" id="2708"/>
    <lineage>
        <taxon>Eukaryota</taxon>
        <taxon>Viridiplantae</taxon>
        <taxon>Streptophyta</taxon>
        <taxon>Embryophyta</taxon>
        <taxon>Tracheophyta</taxon>
        <taxon>Spermatophyta</taxon>
        <taxon>Magnoliopsida</taxon>
        <taxon>eudicotyledons</taxon>
        <taxon>Gunneridae</taxon>
        <taxon>Pentapetalae</taxon>
        <taxon>rosids</taxon>
        <taxon>malvids</taxon>
        <taxon>Sapindales</taxon>
        <taxon>Rutaceae</taxon>
        <taxon>Aurantioideae</taxon>
        <taxon>Citrus</taxon>
    </lineage>
</organism>
<name>A0A1S8ACY8_CITLI</name>
<dbReference type="EMBL" id="GFAY01000453">
    <property type="protein sequence ID" value="JAV45197.1"/>
    <property type="molecule type" value="Transcribed_RNA"/>
</dbReference>
<dbReference type="AlphaFoldDB" id="A0A1S8ACY8"/>
<evidence type="ECO:0000313" key="2">
    <source>
        <dbReference type="EMBL" id="JAV45197.1"/>
    </source>
</evidence>
<accession>A0A1S8ACY8</accession>
<feature type="compositionally biased region" description="Basic and acidic residues" evidence="1">
    <location>
        <begin position="92"/>
        <end position="102"/>
    </location>
</feature>
<feature type="region of interest" description="Disordered" evidence="1">
    <location>
        <begin position="92"/>
        <end position="141"/>
    </location>
</feature>
<feature type="compositionally biased region" description="Polar residues" evidence="1">
    <location>
        <begin position="106"/>
        <end position="134"/>
    </location>
</feature>
<protein>
    <submittedName>
        <fullName evidence="2">Uncharacterized protein</fullName>
    </submittedName>
</protein>